<gene>
    <name evidence="4" type="ORF">DXC78_01860</name>
    <name evidence="5" type="ORF">NCTC11087_01376</name>
    <name evidence="3" type="ORF">PND82_10485</name>
</gene>
<dbReference type="Proteomes" id="UP000255523">
    <property type="component" value="Unassembled WGS sequence"/>
</dbReference>
<reference evidence="5 6" key="1">
    <citation type="submission" date="2018-06" db="EMBL/GenBank/DDBJ databases">
        <authorList>
            <consortium name="Pathogen Informatics"/>
            <person name="Doyle S."/>
        </authorList>
    </citation>
    <scope>NUCLEOTIDE SEQUENCE [LARGE SCALE GENOMIC DNA]</scope>
    <source>
        <strain evidence="5 6">NCTC11087</strain>
    </source>
</reference>
<dbReference type="GO" id="GO:0006355">
    <property type="term" value="P:regulation of DNA-templated transcription"/>
    <property type="evidence" value="ECO:0007669"/>
    <property type="project" value="InterPro"/>
</dbReference>
<reference evidence="4 7" key="2">
    <citation type="submission" date="2018-08" db="EMBL/GenBank/DDBJ databases">
        <title>A genome reference for cultivated species of the human gut microbiota.</title>
        <authorList>
            <person name="Zou Y."/>
            <person name="Xue W."/>
            <person name="Luo G."/>
        </authorList>
    </citation>
    <scope>NUCLEOTIDE SEQUENCE [LARGE SCALE GENOMIC DNA]</scope>
    <source>
        <strain evidence="4 7">TF08-11</strain>
    </source>
</reference>
<dbReference type="Proteomes" id="UP001212981">
    <property type="component" value="Unassembled WGS sequence"/>
</dbReference>
<dbReference type="OrthoDB" id="9812601at2"/>
<dbReference type="InterPro" id="IPR005569">
    <property type="entry name" value="Arc_DNA-bd_dom"/>
</dbReference>
<organism evidence="5 6">
    <name type="scientific">Faecalicoccus pleomorphus</name>
    <dbReference type="NCBI Taxonomy" id="1323"/>
    <lineage>
        <taxon>Bacteria</taxon>
        <taxon>Bacillati</taxon>
        <taxon>Bacillota</taxon>
        <taxon>Erysipelotrichia</taxon>
        <taxon>Erysipelotrichales</taxon>
        <taxon>Erysipelotrichaceae</taxon>
        <taxon>Faecalicoccus</taxon>
    </lineage>
</organism>
<dbReference type="AlphaFoldDB" id="A0A380LKV3"/>
<dbReference type="Pfam" id="PF03869">
    <property type="entry name" value="Arc"/>
    <property type="match status" value="1"/>
</dbReference>
<evidence type="ECO:0000256" key="1">
    <source>
        <dbReference type="SAM" id="Coils"/>
    </source>
</evidence>
<protein>
    <submittedName>
        <fullName evidence="3">Arc family DNA-binding protein</fullName>
    </submittedName>
</protein>
<accession>A0A380LKV3</accession>
<keyword evidence="1" id="KW-0175">Coiled coil</keyword>
<dbReference type="SUPFAM" id="SSF47598">
    <property type="entry name" value="Ribbon-helix-helix"/>
    <property type="match status" value="1"/>
</dbReference>
<dbReference type="Proteomes" id="UP000260721">
    <property type="component" value="Unassembled WGS sequence"/>
</dbReference>
<dbReference type="GO" id="GO:0003677">
    <property type="term" value="F:DNA binding"/>
    <property type="evidence" value="ECO:0007669"/>
    <property type="project" value="UniProtKB-KW"/>
</dbReference>
<dbReference type="STRING" id="1123313.GCA_000420345_00632"/>
<dbReference type="EMBL" id="QUSK01000003">
    <property type="protein sequence ID" value="RGD77845.1"/>
    <property type="molecule type" value="Genomic_DNA"/>
</dbReference>
<dbReference type="EMBL" id="JAQLXO010000026">
    <property type="protein sequence ID" value="MDB7983243.1"/>
    <property type="molecule type" value="Genomic_DNA"/>
</dbReference>
<sequence length="81" mass="9777">MDLDQKEKKLQERQQRLAQLEQEILEKEKALKLKEKQKKQLILRLPASLWQDIAIWAEEDLRSINSQIEYILKQAVNQHKK</sequence>
<dbReference type="InterPro" id="IPR013321">
    <property type="entry name" value="Arc_rbn_hlx_hlx"/>
</dbReference>
<dbReference type="Gene3D" id="1.10.1220.10">
    <property type="entry name" value="Met repressor-like"/>
    <property type="match status" value="1"/>
</dbReference>
<feature type="coiled-coil region" evidence="1">
    <location>
        <begin position="3"/>
        <end position="40"/>
    </location>
</feature>
<dbReference type="RefSeq" id="WP_022789511.1">
    <property type="nucleotide sequence ID" value="NZ_CALCIP010000042.1"/>
</dbReference>
<proteinExistence type="predicted"/>
<evidence type="ECO:0000313" key="4">
    <source>
        <dbReference type="EMBL" id="RGD77845.1"/>
    </source>
</evidence>
<evidence type="ECO:0000313" key="5">
    <source>
        <dbReference type="EMBL" id="SUO04459.1"/>
    </source>
</evidence>
<name>A0A380LKV3_9FIRM</name>
<evidence type="ECO:0000313" key="3">
    <source>
        <dbReference type="EMBL" id="MDB7983243.1"/>
    </source>
</evidence>
<dbReference type="EMBL" id="UHFX01000003">
    <property type="protein sequence ID" value="SUO04459.1"/>
    <property type="molecule type" value="Genomic_DNA"/>
</dbReference>
<keyword evidence="6" id="KW-1185">Reference proteome</keyword>
<evidence type="ECO:0000313" key="7">
    <source>
        <dbReference type="Proteomes" id="UP000260721"/>
    </source>
</evidence>
<evidence type="ECO:0000313" key="6">
    <source>
        <dbReference type="Proteomes" id="UP000255523"/>
    </source>
</evidence>
<feature type="domain" description="Arc-like DNA binding" evidence="2">
    <location>
        <begin position="39"/>
        <end position="78"/>
    </location>
</feature>
<reference evidence="3" key="3">
    <citation type="submission" date="2023-01" db="EMBL/GenBank/DDBJ databases">
        <title>Human gut microbiome strain richness.</title>
        <authorList>
            <person name="Chen-Liaw A."/>
        </authorList>
    </citation>
    <scope>NUCLEOTIDE SEQUENCE</scope>
    <source>
        <strain evidence="3">D8_m1001271B151109d0_201107</strain>
    </source>
</reference>
<dbReference type="InterPro" id="IPR010985">
    <property type="entry name" value="Ribbon_hlx_hlx"/>
</dbReference>
<dbReference type="GeneID" id="77462332"/>
<keyword evidence="3" id="KW-0238">DNA-binding</keyword>
<evidence type="ECO:0000259" key="2">
    <source>
        <dbReference type="Pfam" id="PF03869"/>
    </source>
</evidence>